<keyword evidence="14" id="KW-1185">Reference proteome</keyword>
<dbReference type="Gene3D" id="3.10.50.40">
    <property type="match status" value="1"/>
</dbReference>
<dbReference type="GO" id="GO:0051301">
    <property type="term" value="P:cell division"/>
    <property type="evidence" value="ECO:0007669"/>
    <property type="project" value="UniProtKB-KW"/>
</dbReference>
<dbReference type="InterPro" id="IPR036611">
    <property type="entry name" value="Trigger_fac_ribosome-bd_sf"/>
</dbReference>
<dbReference type="InterPro" id="IPR046357">
    <property type="entry name" value="PPIase_dom_sf"/>
</dbReference>
<dbReference type="GO" id="GO:0044183">
    <property type="term" value="F:protein folding chaperone"/>
    <property type="evidence" value="ECO:0007669"/>
    <property type="project" value="TreeGrafter"/>
</dbReference>
<comment type="catalytic activity">
    <reaction evidence="1 9 10">
        <text>[protein]-peptidylproline (omega=180) = [protein]-peptidylproline (omega=0)</text>
        <dbReference type="Rhea" id="RHEA:16237"/>
        <dbReference type="Rhea" id="RHEA-COMP:10747"/>
        <dbReference type="Rhea" id="RHEA-COMP:10748"/>
        <dbReference type="ChEBI" id="CHEBI:83833"/>
        <dbReference type="ChEBI" id="CHEBI:83834"/>
        <dbReference type="EC" id="5.2.1.8"/>
    </reaction>
</comment>
<evidence type="ECO:0000256" key="4">
    <source>
        <dbReference type="ARBA" id="ARBA00016902"/>
    </source>
</evidence>
<evidence type="ECO:0000256" key="11">
    <source>
        <dbReference type="RuleBase" id="RU003914"/>
    </source>
</evidence>
<comment type="similarity">
    <text evidence="2 9 11">Belongs to the FKBP-type PPIase family. Tig subfamily.</text>
</comment>
<dbReference type="SUPFAM" id="SSF54534">
    <property type="entry name" value="FKBP-like"/>
    <property type="match status" value="1"/>
</dbReference>
<protein>
    <recommendedName>
        <fullName evidence="4 9">Trigger factor</fullName>
        <shortName evidence="9">TF</shortName>
        <ecNumber evidence="3 9">5.2.1.8</ecNumber>
    </recommendedName>
    <alternativeName>
        <fullName evidence="8 9">PPIase</fullName>
    </alternativeName>
</protein>
<evidence type="ECO:0000256" key="8">
    <source>
        <dbReference type="ARBA" id="ARBA00029986"/>
    </source>
</evidence>
<reference evidence="13 14" key="2">
    <citation type="journal article" date="2011" name="ISME J.">
        <title>RNA-seq reveals cooperative metabolic interactions between two termite-gut spirochete species in co-culture.</title>
        <authorList>
            <person name="Rosenthal A.Z."/>
            <person name="Matson E.G."/>
            <person name="Eldar A."/>
            <person name="Leadbetter J.R."/>
        </authorList>
    </citation>
    <scope>NUCLEOTIDE SEQUENCE [LARGE SCALE GENOMIC DNA]</scope>
    <source>
        <strain evidence="14">ATCC BAA-888 / DSM 13862 / ZAS-9</strain>
    </source>
</reference>
<dbReference type="PANTHER" id="PTHR30560:SF3">
    <property type="entry name" value="TRIGGER FACTOR-LIKE PROTEIN TIG, CHLOROPLASTIC"/>
    <property type="match status" value="1"/>
</dbReference>
<reference evidence="14" key="1">
    <citation type="submission" date="2009-12" db="EMBL/GenBank/DDBJ databases">
        <title>Complete sequence of Treponema azotonutricium strain ZAS-9.</title>
        <authorList>
            <person name="Tetu S.G."/>
            <person name="Matson E."/>
            <person name="Ren Q."/>
            <person name="Seshadri R."/>
            <person name="Elbourne L."/>
            <person name="Hassan K.A."/>
            <person name="Durkin A."/>
            <person name="Radune D."/>
            <person name="Mohamoud Y."/>
            <person name="Shay R."/>
            <person name="Jin S."/>
            <person name="Zhang X."/>
            <person name="Lucey K."/>
            <person name="Ballor N.R."/>
            <person name="Ottesen E."/>
            <person name="Rosenthal R."/>
            <person name="Allen A."/>
            <person name="Leadbetter J.R."/>
            <person name="Paulsen I.T."/>
        </authorList>
    </citation>
    <scope>NUCLEOTIDE SEQUENCE [LARGE SCALE GENOMIC DNA]</scope>
    <source>
        <strain evidence="14">ATCC BAA-888 / DSM 13862 / ZAS-9</strain>
    </source>
</reference>
<accession>F5YA96</accession>
<keyword evidence="9 11" id="KW-0132">Cell division</keyword>
<dbReference type="InterPro" id="IPR008881">
    <property type="entry name" value="Trigger_fac_ribosome-bd_bac"/>
</dbReference>
<dbReference type="GO" id="GO:0015031">
    <property type="term" value="P:protein transport"/>
    <property type="evidence" value="ECO:0007669"/>
    <property type="project" value="UniProtKB-UniRule"/>
</dbReference>
<evidence type="ECO:0000256" key="7">
    <source>
        <dbReference type="ARBA" id="ARBA00023235"/>
    </source>
</evidence>
<dbReference type="HAMAP" id="MF_00303">
    <property type="entry name" value="Trigger_factor_Tig"/>
    <property type="match status" value="1"/>
</dbReference>
<evidence type="ECO:0000313" key="14">
    <source>
        <dbReference type="Proteomes" id="UP000009222"/>
    </source>
</evidence>
<dbReference type="Pfam" id="PF05697">
    <property type="entry name" value="Trigger_N"/>
    <property type="match status" value="1"/>
</dbReference>
<dbReference type="KEGG" id="taz:TREAZ_0735"/>
<comment type="function">
    <text evidence="9">Involved in protein export. Acts as a chaperone by maintaining the newly synthesized protein in an open conformation. Functions as a peptidyl-prolyl cis-trans isomerase.</text>
</comment>
<dbReference type="EMBL" id="CP001841">
    <property type="protein sequence ID" value="AEF80809.1"/>
    <property type="molecule type" value="Genomic_DNA"/>
</dbReference>
<dbReference type="GO" id="GO:0003755">
    <property type="term" value="F:peptidyl-prolyl cis-trans isomerase activity"/>
    <property type="evidence" value="ECO:0007669"/>
    <property type="project" value="UniProtKB-UniRule"/>
</dbReference>
<evidence type="ECO:0000256" key="3">
    <source>
        <dbReference type="ARBA" id="ARBA00013194"/>
    </source>
</evidence>
<comment type="subcellular location">
    <subcellularLocation>
        <location evidence="9">Cytoplasm</location>
    </subcellularLocation>
    <text evidence="9">About half TF is bound to the ribosome near the polypeptide exit tunnel while the other half is free in the cytoplasm.</text>
</comment>
<dbReference type="Proteomes" id="UP000009222">
    <property type="component" value="Chromosome"/>
</dbReference>
<dbReference type="GO" id="GO:0051083">
    <property type="term" value="P:'de novo' cotranslational protein folding"/>
    <property type="evidence" value="ECO:0007669"/>
    <property type="project" value="TreeGrafter"/>
</dbReference>
<name>F5YA96_LEAAZ</name>
<evidence type="ECO:0000256" key="6">
    <source>
        <dbReference type="ARBA" id="ARBA00023186"/>
    </source>
</evidence>
<dbReference type="GO" id="GO:0005737">
    <property type="term" value="C:cytoplasm"/>
    <property type="evidence" value="ECO:0007669"/>
    <property type="project" value="UniProtKB-SubCell"/>
</dbReference>
<evidence type="ECO:0000259" key="12">
    <source>
        <dbReference type="PROSITE" id="PS50059"/>
    </source>
</evidence>
<dbReference type="InterPro" id="IPR008880">
    <property type="entry name" value="Trigger_fac_C"/>
</dbReference>
<dbReference type="SUPFAM" id="SSF109998">
    <property type="entry name" value="Triger factor/SurA peptide-binding domain-like"/>
    <property type="match status" value="1"/>
</dbReference>
<proteinExistence type="inferred from homology"/>
<dbReference type="PIRSF" id="PIRSF003095">
    <property type="entry name" value="Trigger_factor"/>
    <property type="match status" value="1"/>
</dbReference>
<dbReference type="FunCoup" id="F5YA96">
    <property type="interactions" value="468"/>
</dbReference>
<dbReference type="Pfam" id="PF00254">
    <property type="entry name" value="FKBP_C"/>
    <property type="match status" value="1"/>
</dbReference>
<dbReference type="OrthoDB" id="9767721at2"/>
<evidence type="ECO:0000256" key="5">
    <source>
        <dbReference type="ARBA" id="ARBA00023110"/>
    </source>
</evidence>
<dbReference type="PROSITE" id="PS50059">
    <property type="entry name" value="FKBP_PPIASE"/>
    <property type="match status" value="1"/>
</dbReference>
<dbReference type="EC" id="5.2.1.8" evidence="3 9"/>
<feature type="domain" description="PPIase FKBP-type" evidence="12">
    <location>
        <begin position="174"/>
        <end position="228"/>
    </location>
</feature>
<dbReference type="Pfam" id="PF05698">
    <property type="entry name" value="Trigger_C"/>
    <property type="match status" value="1"/>
</dbReference>
<keyword evidence="9 11" id="KW-0131">Cell cycle</keyword>
<dbReference type="SUPFAM" id="SSF102735">
    <property type="entry name" value="Trigger factor ribosome-binding domain"/>
    <property type="match status" value="1"/>
</dbReference>
<dbReference type="AlphaFoldDB" id="F5YA96"/>
<keyword evidence="7 9" id="KW-0413">Isomerase</keyword>
<evidence type="ECO:0000256" key="2">
    <source>
        <dbReference type="ARBA" id="ARBA00005464"/>
    </source>
</evidence>
<dbReference type="GO" id="GO:0043335">
    <property type="term" value="P:protein unfolding"/>
    <property type="evidence" value="ECO:0007669"/>
    <property type="project" value="TreeGrafter"/>
</dbReference>
<dbReference type="InterPro" id="IPR001179">
    <property type="entry name" value="PPIase_FKBP_dom"/>
</dbReference>
<keyword evidence="6 9" id="KW-0143">Chaperone</keyword>
<evidence type="ECO:0000256" key="9">
    <source>
        <dbReference type="HAMAP-Rule" id="MF_00303"/>
    </source>
</evidence>
<dbReference type="InParanoid" id="F5YA96"/>
<evidence type="ECO:0000256" key="1">
    <source>
        <dbReference type="ARBA" id="ARBA00000971"/>
    </source>
</evidence>
<gene>
    <name evidence="9 13" type="primary">tig</name>
    <name evidence="13" type="ordered locus">TREAZ_0735</name>
</gene>
<dbReference type="PANTHER" id="PTHR30560">
    <property type="entry name" value="TRIGGER FACTOR CHAPERONE AND PEPTIDYL-PROLYL CIS/TRANS ISOMERASE"/>
    <property type="match status" value="1"/>
</dbReference>
<dbReference type="eggNOG" id="COG0544">
    <property type="taxonomic scope" value="Bacteria"/>
</dbReference>
<dbReference type="HOGENOM" id="CLU_033058_3_1_12"/>
<keyword evidence="9" id="KW-0963">Cytoplasm</keyword>
<keyword evidence="5 9" id="KW-0697">Rotamase</keyword>
<dbReference type="STRING" id="545695.TREAZ_0735"/>
<dbReference type="InterPro" id="IPR037041">
    <property type="entry name" value="Trigger_fac_C_sf"/>
</dbReference>
<dbReference type="Gene3D" id="3.30.70.1050">
    <property type="entry name" value="Trigger factor ribosome-binding domain"/>
    <property type="match status" value="1"/>
</dbReference>
<organism evidence="13 14">
    <name type="scientific">Leadbettera azotonutricia (strain ATCC BAA-888 / DSM 13862 / ZAS-9)</name>
    <name type="common">Treponema azotonutricium</name>
    <dbReference type="NCBI Taxonomy" id="545695"/>
    <lineage>
        <taxon>Bacteria</taxon>
        <taxon>Pseudomonadati</taxon>
        <taxon>Spirochaetota</taxon>
        <taxon>Spirochaetia</taxon>
        <taxon>Spirochaetales</taxon>
        <taxon>Breznakiellaceae</taxon>
        <taxon>Leadbettera</taxon>
    </lineage>
</organism>
<dbReference type="InterPro" id="IPR027304">
    <property type="entry name" value="Trigger_fact/SurA_dom_sf"/>
</dbReference>
<dbReference type="Gene3D" id="1.10.3120.10">
    <property type="entry name" value="Trigger factor, C-terminal domain"/>
    <property type="match status" value="1"/>
</dbReference>
<sequence>MTVNKEITRLEHSSVKLTLTVGKDDVRSEYDGLLAEYSKNIQMPGFRKGKVPREVLVRKFGDALKGEALGRIVEKSVGEVLDDETFAREDKPLPYSQPQIQDEKDLALDLEKDFQFAVVYDVLPKLTVGKWQGLEIEVPDIAITDEDLDRELEKIRDRNAIVMDKDEGQAAAKDDVVTINYCELGDSGEVLPNSERQDFAFTLGSGLNIYKIDDDLVGMKKGDTREITKTYAEDAEDKTFAGQTKKLRVDLTALKIKKLPDLDDDFAQDVDEKFKTFADLKQSIQERLDKDLDRRVREIKVSKLLEKIMETTPVEIPESMTRLELDSRWRNLARRFNTDSDGLYKMMGNSPNGVQGILDGWKPDANRALHSRLIVETLMEELKFEASDEEVEKEIETQAEAGGATIEEFKKYYEQEQMREYLKEDIKERKLFDRLLQENTIKPGKKEKYIDLISNNG</sequence>
<dbReference type="GO" id="GO:0043022">
    <property type="term" value="F:ribosome binding"/>
    <property type="evidence" value="ECO:0007669"/>
    <property type="project" value="TreeGrafter"/>
</dbReference>
<dbReference type="NCBIfam" id="TIGR00115">
    <property type="entry name" value="tig"/>
    <property type="match status" value="1"/>
</dbReference>
<dbReference type="RefSeq" id="WP_015711230.1">
    <property type="nucleotide sequence ID" value="NC_015577.1"/>
</dbReference>
<evidence type="ECO:0000256" key="10">
    <source>
        <dbReference type="PROSITE-ProRule" id="PRU00277"/>
    </source>
</evidence>
<evidence type="ECO:0000313" key="13">
    <source>
        <dbReference type="EMBL" id="AEF80809.1"/>
    </source>
</evidence>
<comment type="domain">
    <text evidence="9">Consists of 3 domains; the N-terminus binds the ribosome, the middle domain has PPIase activity, while the C-terminus has intrinsic chaperone activity on its own.</text>
</comment>
<dbReference type="InterPro" id="IPR005215">
    <property type="entry name" value="Trig_fac"/>
</dbReference>